<dbReference type="InterPro" id="IPR023827">
    <property type="entry name" value="Peptidase_S8_Asp-AS"/>
</dbReference>
<evidence type="ECO:0000313" key="10">
    <source>
        <dbReference type="Proteomes" id="UP000515220"/>
    </source>
</evidence>
<evidence type="ECO:0000256" key="2">
    <source>
        <dbReference type="ARBA" id="ARBA00022670"/>
    </source>
</evidence>
<reference evidence="9 10" key="1">
    <citation type="submission" date="2020-07" db="EMBL/GenBank/DDBJ databases">
        <title>Complete Genome Sequence of an acetic acid bacterium, Acetobacter aceti JCM20276.</title>
        <authorList>
            <person name="Hirose Y."/>
            <person name="Mihara H."/>
        </authorList>
    </citation>
    <scope>NUCLEOTIDE SEQUENCE [LARGE SCALE GENOMIC DNA]</scope>
    <source>
        <strain evidence="9 10">JCM20276</strain>
    </source>
</reference>
<dbReference type="InterPro" id="IPR023828">
    <property type="entry name" value="Peptidase_S8_Ser-AS"/>
</dbReference>
<dbReference type="PANTHER" id="PTHR43806">
    <property type="entry name" value="PEPTIDASE S8"/>
    <property type="match status" value="1"/>
</dbReference>
<dbReference type="RefSeq" id="WP_099347748.1">
    <property type="nucleotide sequence ID" value="NZ_AP023326.1"/>
</dbReference>
<feature type="active site" description="Charge relay system" evidence="5">
    <location>
        <position position="369"/>
    </location>
</feature>
<feature type="region of interest" description="Disordered" evidence="7">
    <location>
        <begin position="414"/>
        <end position="437"/>
    </location>
</feature>
<dbReference type="AlphaFoldDB" id="A0A6S6PJR2"/>
<dbReference type="Proteomes" id="UP000515220">
    <property type="component" value="Chromosome"/>
</dbReference>
<feature type="active site" description="Charge relay system" evidence="5">
    <location>
        <position position="175"/>
    </location>
</feature>
<dbReference type="GO" id="GO:0004252">
    <property type="term" value="F:serine-type endopeptidase activity"/>
    <property type="evidence" value="ECO:0007669"/>
    <property type="project" value="UniProtKB-UniRule"/>
</dbReference>
<dbReference type="InterPro" id="IPR000209">
    <property type="entry name" value="Peptidase_S8/S53_dom"/>
</dbReference>
<dbReference type="PROSITE" id="PS00136">
    <property type="entry name" value="SUBTILASE_ASP"/>
    <property type="match status" value="1"/>
</dbReference>
<evidence type="ECO:0000256" key="6">
    <source>
        <dbReference type="RuleBase" id="RU003355"/>
    </source>
</evidence>
<evidence type="ECO:0000256" key="5">
    <source>
        <dbReference type="PROSITE-ProRule" id="PRU01240"/>
    </source>
</evidence>
<name>A0A6S6PJR2_ACEAC</name>
<keyword evidence="3 5" id="KW-0378">Hydrolase</keyword>
<dbReference type="InterPro" id="IPR015500">
    <property type="entry name" value="Peptidase_S8_subtilisin-rel"/>
</dbReference>
<dbReference type="Gene3D" id="3.40.50.200">
    <property type="entry name" value="Peptidase S8/S53 domain"/>
    <property type="match status" value="1"/>
</dbReference>
<sequence>MDDAEYVIFESSPLPVNWALNGFRLGSAPIASDIAETLQTVTSVDDDSRFRRKNARPDLTKKLRDRSAPAKIHILNSPEAAAIARVGGQDVMRVPFMPIRLIPQFDQQASSQDGSAWGIEAMQAHNLPNDQQGQGVTVAILDTGIDKNHPAFKGLITEENYKDFTGNGLTDNVGHGTHCAGIIFGRPVNGQRIGIAPGVSRILVGKIADNNFVTTTKELREALTWAVSEGADIISLSVGLDFLGHKKALEDRGFSERVAMAQALNDYRDYTRFFDALMRTVVTPGVAEKSALVIAACGNDSDPSDRRRVPATLPAVADSVIAVSALCRAGDGSFSVAPFCNAQANICGPGVGILSAAPKRKLTTMSGTSQAAPHVAGVAALWWQHLSLKKGQPPTPSEVRDELFSNANSTLITGESGSDNIGRGLALAPPPYLPAEP</sequence>
<comment type="similarity">
    <text evidence="1 5 6">Belongs to the peptidase S8 family.</text>
</comment>
<evidence type="ECO:0000256" key="7">
    <source>
        <dbReference type="SAM" id="MobiDB-lite"/>
    </source>
</evidence>
<dbReference type="PRINTS" id="PR00723">
    <property type="entry name" value="SUBTILISIN"/>
</dbReference>
<gene>
    <name evidence="9" type="ORF">AAJCM20276_15250</name>
</gene>
<evidence type="ECO:0000313" key="9">
    <source>
        <dbReference type="EMBL" id="BCI66901.1"/>
    </source>
</evidence>
<accession>A0A6S6PJR2</accession>
<dbReference type="PANTHER" id="PTHR43806:SF11">
    <property type="entry name" value="CEREVISIN-RELATED"/>
    <property type="match status" value="1"/>
</dbReference>
<organism evidence="9 10">
    <name type="scientific">Acetobacter aceti</name>
    <dbReference type="NCBI Taxonomy" id="435"/>
    <lineage>
        <taxon>Bacteria</taxon>
        <taxon>Pseudomonadati</taxon>
        <taxon>Pseudomonadota</taxon>
        <taxon>Alphaproteobacteria</taxon>
        <taxon>Acetobacterales</taxon>
        <taxon>Acetobacteraceae</taxon>
        <taxon>Acetobacter</taxon>
        <taxon>Acetobacter subgen. Acetobacter</taxon>
    </lineage>
</organism>
<dbReference type="GO" id="GO:0006508">
    <property type="term" value="P:proteolysis"/>
    <property type="evidence" value="ECO:0007669"/>
    <property type="project" value="UniProtKB-KW"/>
</dbReference>
<dbReference type="EMBL" id="AP023326">
    <property type="protein sequence ID" value="BCI66901.1"/>
    <property type="molecule type" value="Genomic_DNA"/>
</dbReference>
<dbReference type="PROSITE" id="PS00138">
    <property type="entry name" value="SUBTILASE_SER"/>
    <property type="match status" value="1"/>
</dbReference>
<protein>
    <recommendedName>
        <fullName evidence="8">Peptidase S8/S53 domain-containing protein</fullName>
    </recommendedName>
</protein>
<feature type="compositionally biased region" description="Pro residues" evidence="7">
    <location>
        <begin position="428"/>
        <end position="437"/>
    </location>
</feature>
<proteinExistence type="inferred from homology"/>
<feature type="domain" description="Peptidase S8/S53" evidence="8">
    <location>
        <begin position="133"/>
        <end position="414"/>
    </location>
</feature>
<keyword evidence="2 5" id="KW-0645">Protease</keyword>
<dbReference type="SUPFAM" id="SSF52743">
    <property type="entry name" value="Subtilisin-like"/>
    <property type="match status" value="1"/>
</dbReference>
<dbReference type="InterPro" id="IPR050131">
    <property type="entry name" value="Peptidase_S8_subtilisin-like"/>
</dbReference>
<evidence type="ECO:0000256" key="3">
    <source>
        <dbReference type="ARBA" id="ARBA00022801"/>
    </source>
</evidence>
<evidence type="ECO:0000259" key="8">
    <source>
        <dbReference type="Pfam" id="PF00082"/>
    </source>
</evidence>
<dbReference type="Pfam" id="PF00082">
    <property type="entry name" value="Peptidase_S8"/>
    <property type="match status" value="1"/>
</dbReference>
<dbReference type="InterPro" id="IPR036852">
    <property type="entry name" value="Peptidase_S8/S53_dom_sf"/>
</dbReference>
<keyword evidence="4 5" id="KW-0720">Serine protease</keyword>
<evidence type="ECO:0000256" key="4">
    <source>
        <dbReference type="ARBA" id="ARBA00022825"/>
    </source>
</evidence>
<feature type="active site" description="Charge relay system" evidence="5">
    <location>
        <position position="142"/>
    </location>
</feature>
<dbReference type="PROSITE" id="PS51892">
    <property type="entry name" value="SUBTILASE"/>
    <property type="match status" value="1"/>
</dbReference>
<evidence type="ECO:0000256" key="1">
    <source>
        <dbReference type="ARBA" id="ARBA00011073"/>
    </source>
</evidence>